<dbReference type="STRING" id="29172.A0A0D8XZ03"/>
<gene>
    <name evidence="4" type="ORF">DICVIV_06338</name>
</gene>
<reference evidence="4 5" key="1">
    <citation type="submission" date="2013-11" db="EMBL/GenBank/DDBJ databases">
        <title>Draft genome of the bovine lungworm Dictyocaulus viviparus.</title>
        <authorList>
            <person name="Mitreva M."/>
        </authorList>
    </citation>
    <scope>NUCLEOTIDE SEQUENCE [LARGE SCALE GENOMIC DNA]</scope>
    <source>
        <strain evidence="4 5">HannoverDv2000</strain>
    </source>
</reference>
<dbReference type="Gene3D" id="3.40.1190.20">
    <property type="match status" value="1"/>
</dbReference>
<dbReference type="AlphaFoldDB" id="A0A0D8XZ03"/>
<organism evidence="4 5">
    <name type="scientific">Dictyocaulus viviparus</name>
    <name type="common">Bovine lungworm</name>
    <dbReference type="NCBI Taxonomy" id="29172"/>
    <lineage>
        <taxon>Eukaryota</taxon>
        <taxon>Metazoa</taxon>
        <taxon>Ecdysozoa</taxon>
        <taxon>Nematoda</taxon>
        <taxon>Chromadorea</taxon>
        <taxon>Rhabditida</taxon>
        <taxon>Rhabditina</taxon>
        <taxon>Rhabditomorpha</taxon>
        <taxon>Strongyloidea</taxon>
        <taxon>Metastrongylidae</taxon>
        <taxon>Dictyocaulus</taxon>
    </lineage>
</organism>
<evidence type="ECO:0000256" key="1">
    <source>
        <dbReference type="ARBA" id="ARBA00022679"/>
    </source>
</evidence>
<dbReference type="InterPro" id="IPR002139">
    <property type="entry name" value="Ribo/fructo_kinase"/>
</dbReference>
<dbReference type="PANTHER" id="PTHR10584:SF166">
    <property type="entry name" value="RIBOKINASE"/>
    <property type="match status" value="1"/>
</dbReference>
<protein>
    <submittedName>
        <fullName evidence="4">Ribokinase domain protein</fullName>
    </submittedName>
</protein>
<dbReference type="GO" id="GO:0006796">
    <property type="term" value="P:phosphate-containing compound metabolic process"/>
    <property type="evidence" value="ECO:0007669"/>
    <property type="project" value="UniProtKB-ARBA"/>
</dbReference>
<feature type="domain" description="Carbohydrate kinase PfkB" evidence="3">
    <location>
        <begin position="3"/>
        <end position="163"/>
    </location>
</feature>
<dbReference type="OrthoDB" id="415590at2759"/>
<dbReference type="InterPro" id="IPR011611">
    <property type="entry name" value="PfkB_dom"/>
</dbReference>
<sequence length="176" mass="19448">MIQAEVSREGNRRVLELAKKHKVRTFFNSAPGDRNTDKSMLALSDIICMNENEVEFITTIPQRTLDDAKRAASEVLAMGPQYVIITLGSKGCILASNEDREIVHVPARQVAAVDTTGAGDCFCGSLAYFLVEEGLTVKEAVYKSVRVASLSVLRKGTQSSFWTRSEIECEYPDLLK</sequence>
<accession>A0A0D8XZ03</accession>
<dbReference type="Proteomes" id="UP000053766">
    <property type="component" value="Unassembled WGS sequence"/>
</dbReference>
<dbReference type="InterPro" id="IPR029056">
    <property type="entry name" value="Ribokinase-like"/>
</dbReference>
<evidence type="ECO:0000313" key="5">
    <source>
        <dbReference type="Proteomes" id="UP000053766"/>
    </source>
</evidence>
<reference evidence="5" key="2">
    <citation type="journal article" date="2016" name="Sci. Rep.">
        <title>Dictyocaulus viviparus genome, variome and transcriptome elucidate lungworm biology and support future intervention.</title>
        <authorList>
            <person name="McNulty S.N."/>
            <person name="Strube C."/>
            <person name="Rosa B.A."/>
            <person name="Martin J.C."/>
            <person name="Tyagi R."/>
            <person name="Choi Y.J."/>
            <person name="Wang Q."/>
            <person name="Hallsworth Pepin K."/>
            <person name="Zhang X."/>
            <person name="Ozersky P."/>
            <person name="Wilson R.K."/>
            <person name="Sternberg P.W."/>
            <person name="Gasser R.B."/>
            <person name="Mitreva M."/>
        </authorList>
    </citation>
    <scope>NUCLEOTIDE SEQUENCE [LARGE SCALE GENOMIC DNA]</scope>
    <source>
        <strain evidence="5">HannoverDv2000</strain>
    </source>
</reference>
<dbReference type="SUPFAM" id="SSF53613">
    <property type="entry name" value="Ribokinase-like"/>
    <property type="match status" value="1"/>
</dbReference>
<dbReference type="GO" id="GO:0005829">
    <property type="term" value="C:cytosol"/>
    <property type="evidence" value="ECO:0007669"/>
    <property type="project" value="TreeGrafter"/>
</dbReference>
<dbReference type="PRINTS" id="PR00990">
    <property type="entry name" value="RIBOKINASE"/>
</dbReference>
<keyword evidence="2 4" id="KW-0418">Kinase</keyword>
<keyword evidence="1" id="KW-0808">Transferase</keyword>
<dbReference type="EMBL" id="KN716301">
    <property type="protein sequence ID" value="KJH47586.1"/>
    <property type="molecule type" value="Genomic_DNA"/>
</dbReference>
<evidence type="ECO:0000313" key="4">
    <source>
        <dbReference type="EMBL" id="KJH47586.1"/>
    </source>
</evidence>
<evidence type="ECO:0000256" key="2">
    <source>
        <dbReference type="ARBA" id="ARBA00022777"/>
    </source>
</evidence>
<proteinExistence type="predicted"/>
<keyword evidence="5" id="KW-1185">Reference proteome</keyword>
<dbReference type="GO" id="GO:0016301">
    <property type="term" value="F:kinase activity"/>
    <property type="evidence" value="ECO:0007669"/>
    <property type="project" value="UniProtKB-KW"/>
</dbReference>
<dbReference type="PANTHER" id="PTHR10584">
    <property type="entry name" value="SUGAR KINASE"/>
    <property type="match status" value="1"/>
</dbReference>
<name>A0A0D8XZ03_DICVI</name>
<dbReference type="Pfam" id="PF00294">
    <property type="entry name" value="PfkB"/>
    <property type="match status" value="1"/>
</dbReference>
<evidence type="ECO:0000259" key="3">
    <source>
        <dbReference type="Pfam" id="PF00294"/>
    </source>
</evidence>